<keyword evidence="7" id="KW-1185">Reference proteome</keyword>
<dbReference type="OrthoDB" id="3879658at2759"/>
<evidence type="ECO:0008006" key="8">
    <source>
        <dbReference type="Google" id="ProtNLM"/>
    </source>
</evidence>
<dbReference type="Gene3D" id="2.115.10.20">
    <property type="entry name" value="Glycosyl hydrolase domain, family 43"/>
    <property type="match status" value="1"/>
</dbReference>
<feature type="site" description="Important for catalytic activity, responsible for pKa modulation of the active site Glu and correct orientation of both the proton donor and substrate" evidence="4">
    <location>
        <position position="147"/>
    </location>
</feature>
<accession>A0A9W7E906</accession>
<comment type="similarity">
    <text evidence="1 5">Belongs to the glycosyl hydrolase 43 family.</text>
</comment>
<dbReference type="GO" id="GO:0005975">
    <property type="term" value="P:carbohydrate metabolic process"/>
    <property type="evidence" value="ECO:0007669"/>
    <property type="project" value="InterPro"/>
</dbReference>
<reference evidence="7" key="1">
    <citation type="journal article" date="2023" name="Commun. Biol.">
        <title>Genome analysis of Parmales, the sister group of diatoms, reveals the evolutionary specialization of diatoms from phago-mixotrophs to photoautotrophs.</title>
        <authorList>
            <person name="Ban H."/>
            <person name="Sato S."/>
            <person name="Yoshikawa S."/>
            <person name="Yamada K."/>
            <person name="Nakamura Y."/>
            <person name="Ichinomiya M."/>
            <person name="Sato N."/>
            <person name="Blanc-Mathieu R."/>
            <person name="Endo H."/>
            <person name="Kuwata A."/>
            <person name="Ogata H."/>
        </authorList>
    </citation>
    <scope>NUCLEOTIDE SEQUENCE [LARGE SCALE GENOMIC DNA]</scope>
    <source>
        <strain evidence="7">NIES 3701</strain>
    </source>
</reference>
<sequence length="344" mass="37538">MNASPISSLTYKNDLISTDAPDPGCMFDRTTKKFYCAHTCNGEGALCTNDEGNFPIYSSRDLSAFDYVGVAQPPYTDGWAKDRFWAPELHPSPTGEGYVLFHTAGNAEGNLCLGVSTSQNITGPYYPSDEPLLCNSDESNPNVGLIDSTLFVDKDDGNKPYLIYKVDGNSNGTPSDIKIVALSDDATYVSDKDVTNHVTLISNDVNSWEGLCTEGPWVYDDRAKSGYLFLFYSGSMYNVVSYSVGVARSKSLFDGWEKSPNNPILHVGGEDSGFSGPGHCSVIDNELTDGDELAMIYHAHVGYNVPTVDSERNLLLDFVRINSEGWPEMVNADGTPSEDEQEIL</sequence>
<comment type="caution">
    <text evidence="6">The sequence shown here is derived from an EMBL/GenBank/DDBJ whole genome shotgun (WGS) entry which is preliminary data.</text>
</comment>
<dbReference type="EMBL" id="BRXY01000132">
    <property type="protein sequence ID" value="GMH69470.1"/>
    <property type="molecule type" value="Genomic_DNA"/>
</dbReference>
<dbReference type="PANTHER" id="PTHR42812:SF5">
    <property type="entry name" value="ENDO-ARABINASE"/>
    <property type="match status" value="1"/>
</dbReference>
<evidence type="ECO:0000256" key="2">
    <source>
        <dbReference type="ARBA" id="ARBA00022801"/>
    </source>
</evidence>
<dbReference type="PANTHER" id="PTHR42812">
    <property type="entry name" value="BETA-XYLOSIDASE"/>
    <property type="match status" value="1"/>
</dbReference>
<dbReference type="InterPro" id="IPR051795">
    <property type="entry name" value="Glycosyl_Hydrlase_43"/>
</dbReference>
<dbReference type="Proteomes" id="UP001165085">
    <property type="component" value="Unassembled WGS sequence"/>
</dbReference>
<dbReference type="GO" id="GO:0004553">
    <property type="term" value="F:hydrolase activity, hydrolyzing O-glycosyl compounds"/>
    <property type="evidence" value="ECO:0007669"/>
    <property type="project" value="InterPro"/>
</dbReference>
<keyword evidence="2 5" id="KW-0378">Hydrolase</keyword>
<dbReference type="SUPFAM" id="SSF75005">
    <property type="entry name" value="Arabinanase/levansucrase/invertase"/>
    <property type="match status" value="1"/>
</dbReference>
<dbReference type="AlphaFoldDB" id="A0A9W7E906"/>
<evidence type="ECO:0000256" key="3">
    <source>
        <dbReference type="ARBA" id="ARBA00023295"/>
    </source>
</evidence>
<evidence type="ECO:0000256" key="1">
    <source>
        <dbReference type="ARBA" id="ARBA00009865"/>
    </source>
</evidence>
<name>A0A9W7E906_9STRA</name>
<evidence type="ECO:0000313" key="6">
    <source>
        <dbReference type="EMBL" id="GMH69470.1"/>
    </source>
</evidence>
<dbReference type="InterPro" id="IPR023296">
    <property type="entry name" value="Glyco_hydro_beta-prop_sf"/>
</dbReference>
<keyword evidence="3 5" id="KW-0326">Glycosidase</keyword>
<dbReference type="Pfam" id="PF04616">
    <property type="entry name" value="Glyco_hydro_43"/>
    <property type="match status" value="1"/>
</dbReference>
<gene>
    <name evidence="6" type="ORF">TrST_g11097</name>
</gene>
<proteinExistence type="inferred from homology"/>
<dbReference type="InterPro" id="IPR006710">
    <property type="entry name" value="Glyco_hydro_43"/>
</dbReference>
<evidence type="ECO:0000313" key="7">
    <source>
        <dbReference type="Proteomes" id="UP001165085"/>
    </source>
</evidence>
<evidence type="ECO:0000256" key="5">
    <source>
        <dbReference type="RuleBase" id="RU361187"/>
    </source>
</evidence>
<evidence type="ECO:0000256" key="4">
    <source>
        <dbReference type="PIRSR" id="PIRSR606710-2"/>
    </source>
</evidence>
<protein>
    <recommendedName>
        <fullName evidence="8">Glycoside hydrolase family 43 protein</fullName>
    </recommendedName>
</protein>
<organism evidence="6 7">
    <name type="scientific">Triparma strigata</name>
    <dbReference type="NCBI Taxonomy" id="1606541"/>
    <lineage>
        <taxon>Eukaryota</taxon>
        <taxon>Sar</taxon>
        <taxon>Stramenopiles</taxon>
        <taxon>Ochrophyta</taxon>
        <taxon>Bolidophyceae</taxon>
        <taxon>Parmales</taxon>
        <taxon>Triparmaceae</taxon>
        <taxon>Triparma</taxon>
    </lineage>
</organism>